<evidence type="ECO:0000259" key="1">
    <source>
        <dbReference type="Pfam" id="PF02441"/>
    </source>
</evidence>
<dbReference type="EMBL" id="AP019695">
    <property type="protein sequence ID" value="BBK21742.1"/>
    <property type="molecule type" value="Genomic_DNA"/>
</dbReference>
<dbReference type="KEGG" id="aarg:Aargi30884_06450"/>
<evidence type="ECO:0000313" key="2">
    <source>
        <dbReference type="EMBL" id="BBK21742.1"/>
    </source>
</evidence>
<proteinExistence type="predicted"/>
<organism evidence="2 3">
    <name type="scientific">Amedibacterium intestinale</name>
    <dbReference type="NCBI Taxonomy" id="2583452"/>
    <lineage>
        <taxon>Bacteria</taxon>
        <taxon>Bacillati</taxon>
        <taxon>Bacillota</taxon>
        <taxon>Erysipelotrichia</taxon>
        <taxon>Erysipelotrichales</taxon>
        <taxon>Erysipelotrichaceae</taxon>
        <taxon>Amedibacterium</taxon>
    </lineage>
</organism>
<keyword evidence="3" id="KW-1185">Reference proteome</keyword>
<dbReference type="Gene3D" id="3.40.50.1950">
    <property type="entry name" value="Flavin prenyltransferase-like"/>
    <property type="match status" value="1"/>
</dbReference>
<reference evidence="3" key="1">
    <citation type="submission" date="2019-05" db="EMBL/GenBank/DDBJ databases">
        <title>Complete genome sequencing of Absiella argi strain JCM 30884.</title>
        <authorList>
            <person name="Sakamoto M."/>
            <person name="Murakami T."/>
            <person name="Mori H."/>
        </authorList>
    </citation>
    <scope>NUCLEOTIDE SEQUENCE [LARGE SCALE GENOMIC DNA]</scope>
    <source>
        <strain evidence="3">JCM 30884</strain>
    </source>
</reference>
<dbReference type="Pfam" id="PF02441">
    <property type="entry name" value="Flavoprotein"/>
    <property type="match status" value="1"/>
</dbReference>
<sequence>MLKDKRILFGICGSFCNHAKVLDEIKSLCECNDVQFVVSENVFATDTRFFKAEEFLNQLQQLSTHPILHTIQEAEQIGPRKYFDLMVIAPMTASVASKIANGDYDHPVTLAAKAMLRNKKNIVFGIATNDGLGSSAKNIFSLLNYRNFYAIPFRQDAPFEKERSIVADWSLIEETCQKALENEQIQPILLGGN</sequence>
<dbReference type="AlphaFoldDB" id="A0A6N4THZ9"/>
<dbReference type="InterPro" id="IPR036551">
    <property type="entry name" value="Flavin_trans-like"/>
</dbReference>
<protein>
    <submittedName>
        <fullName evidence="2">Dipicolinate synthase subunit B</fullName>
    </submittedName>
</protein>
<gene>
    <name evidence="2" type="primary">dpaB</name>
    <name evidence="2" type="ORF">Aargi30884_06450</name>
</gene>
<accession>A0A6N4THZ9</accession>
<dbReference type="RefSeq" id="WP_240145537.1">
    <property type="nucleotide sequence ID" value="NZ_AP019695.1"/>
</dbReference>
<dbReference type="NCBIfam" id="NF006161">
    <property type="entry name" value="PRK08305.1"/>
    <property type="match status" value="1"/>
</dbReference>
<dbReference type="InterPro" id="IPR003382">
    <property type="entry name" value="Flavoprotein"/>
</dbReference>
<name>A0A6N4THZ9_9FIRM</name>
<evidence type="ECO:0000313" key="3">
    <source>
        <dbReference type="Proteomes" id="UP000464754"/>
    </source>
</evidence>
<dbReference type="SUPFAM" id="SSF52507">
    <property type="entry name" value="Homo-oligomeric flavin-containing Cys decarboxylases, HFCD"/>
    <property type="match status" value="1"/>
</dbReference>
<feature type="domain" description="Flavoprotein" evidence="1">
    <location>
        <begin position="5"/>
        <end position="163"/>
    </location>
</feature>
<dbReference type="GO" id="GO:0003824">
    <property type="term" value="F:catalytic activity"/>
    <property type="evidence" value="ECO:0007669"/>
    <property type="project" value="InterPro"/>
</dbReference>
<dbReference type="Proteomes" id="UP000464754">
    <property type="component" value="Chromosome"/>
</dbReference>